<protein>
    <recommendedName>
        <fullName evidence="5">Gram-positive cocci surface proteins LPxTG domain-containing protein</fullName>
    </recommendedName>
</protein>
<sequence length="265" mass="26006">MLRAQARRRIVMRTAAAGAAGTAIVTGGLFAIAAQADTKTVAYVCAPSGPATATASPNLTVALNGPTGAIPSQAVTLTWVNQQPSGTDQIITAPAAIPAGDRVVIVGDLIVAGPSPAGTRTVQATATGTPAAEVASGSPVPLPTLTALVTPTATGTISVKADKFTLGVGPSGSPTTWYSCSISTTAAANTTAAALSIKVTPQTTRTVYVTETAQVTETPEGGAATGGGGEAGPDGRLFLLTGSALVLAAAGGGLVLRARRRAVRH</sequence>
<keyword evidence="1" id="KW-0812">Transmembrane</keyword>
<comment type="caution">
    <text evidence="3">The sequence shown here is derived from an EMBL/GenBank/DDBJ whole genome shotgun (WGS) entry which is preliminary data.</text>
</comment>
<evidence type="ECO:0000256" key="1">
    <source>
        <dbReference type="SAM" id="Phobius"/>
    </source>
</evidence>
<evidence type="ECO:0000256" key="2">
    <source>
        <dbReference type="SAM" id="SignalP"/>
    </source>
</evidence>
<accession>A0A8J3XZQ8</accession>
<feature type="transmembrane region" description="Helical" evidence="1">
    <location>
        <begin position="237"/>
        <end position="256"/>
    </location>
</feature>
<dbReference type="Proteomes" id="UP000605992">
    <property type="component" value="Unassembled WGS sequence"/>
</dbReference>
<proteinExistence type="predicted"/>
<gene>
    <name evidence="3" type="ORF">Pth03_65320</name>
</gene>
<evidence type="ECO:0008006" key="5">
    <source>
        <dbReference type="Google" id="ProtNLM"/>
    </source>
</evidence>
<keyword evidence="1" id="KW-1133">Transmembrane helix</keyword>
<dbReference type="EMBL" id="BOOR01000060">
    <property type="protein sequence ID" value="GII58143.1"/>
    <property type="molecule type" value="Genomic_DNA"/>
</dbReference>
<keyword evidence="4" id="KW-1185">Reference proteome</keyword>
<name>A0A8J3XZQ8_9ACTN</name>
<dbReference type="PROSITE" id="PS51318">
    <property type="entry name" value="TAT"/>
    <property type="match status" value="1"/>
</dbReference>
<organism evidence="3 4">
    <name type="scientific">Planotetraspora thailandica</name>
    <dbReference type="NCBI Taxonomy" id="487172"/>
    <lineage>
        <taxon>Bacteria</taxon>
        <taxon>Bacillati</taxon>
        <taxon>Actinomycetota</taxon>
        <taxon>Actinomycetes</taxon>
        <taxon>Streptosporangiales</taxon>
        <taxon>Streptosporangiaceae</taxon>
        <taxon>Planotetraspora</taxon>
    </lineage>
</organism>
<feature type="signal peptide" evidence="2">
    <location>
        <begin position="1"/>
        <end position="36"/>
    </location>
</feature>
<evidence type="ECO:0000313" key="4">
    <source>
        <dbReference type="Proteomes" id="UP000605992"/>
    </source>
</evidence>
<feature type="chain" id="PRO_5035249329" description="Gram-positive cocci surface proteins LPxTG domain-containing protein" evidence="2">
    <location>
        <begin position="37"/>
        <end position="265"/>
    </location>
</feature>
<keyword evidence="2" id="KW-0732">Signal</keyword>
<evidence type="ECO:0000313" key="3">
    <source>
        <dbReference type="EMBL" id="GII58143.1"/>
    </source>
</evidence>
<keyword evidence="1" id="KW-0472">Membrane</keyword>
<dbReference type="AlphaFoldDB" id="A0A8J3XZQ8"/>
<reference evidence="3" key="1">
    <citation type="submission" date="2021-01" db="EMBL/GenBank/DDBJ databases">
        <title>Whole genome shotgun sequence of Planotetraspora thailandica NBRC 104271.</title>
        <authorList>
            <person name="Komaki H."/>
            <person name="Tamura T."/>
        </authorList>
    </citation>
    <scope>NUCLEOTIDE SEQUENCE</scope>
    <source>
        <strain evidence="3">NBRC 104271</strain>
    </source>
</reference>
<dbReference type="InterPro" id="IPR006311">
    <property type="entry name" value="TAT_signal"/>
</dbReference>